<proteinExistence type="predicted"/>
<dbReference type="Gene3D" id="1.10.10.10">
    <property type="entry name" value="Winged helix-like DNA-binding domain superfamily/Winged helix DNA-binding domain"/>
    <property type="match status" value="1"/>
</dbReference>
<evidence type="ECO:0000313" key="5">
    <source>
        <dbReference type="EMBL" id="EIM27241.1"/>
    </source>
</evidence>
<sequence length="277" mass="29257">MSLPNSPSEHPSEETGTTIVVLAGSLLFQDCLAEAMRPAFPGATILGASTPAELVHSHAMAKGPDLVVLSVDLQSGLKEKTASTIKAAVEHFPGTPIIVIGNCNDPSDVDNAISAGAQGVIPMTASLKIAIAAVQLVMAGETYYPRQVVPGTPTRTRASQPSAAGIEPLRAQFQPHNQVQRHPNLTVVGASTPPNAIDELHDSKANFTTREAEVLAALQKGYSNKWIAHRLGLSQNTVKAHIRHILRKLHATNRTEAVVLSQYLSPSGVAASTTRID</sequence>
<dbReference type="InterPro" id="IPR011060">
    <property type="entry name" value="RibuloseP-bd_barrel"/>
</dbReference>
<dbReference type="STRING" id="864069.MicloDRAFT_00037990"/>
<feature type="domain" description="HTH luxR-type" evidence="3">
    <location>
        <begin position="200"/>
        <end position="265"/>
    </location>
</feature>
<dbReference type="AlphaFoldDB" id="I4YTE9"/>
<dbReference type="GO" id="GO:0006355">
    <property type="term" value="P:regulation of DNA-templated transcription"/>
    <property type="evidence" value="ECO:0007669"/>
    <property type="project" value="InterPro"/>
</dbReference>
<evidence type="ECO:0000256" key="2">
    <source>
        <dbReference type="PROSITE-ProRule" id="PRU00169"/>
    </source>
</evidence>
<dbReference type="PROSITE" id="PS00622">
    <property type="entry name" value="HTH_LUXR_1"/>
    <property type="match status" value="1"/>
</dbReference>
<dbReference type="PROSITE" id="PS50043">
    <property type="entry name" value="HTH_LUXR_2"/>
    <property type="match status" value="1"/>
</dbReference>
<evidence type="ECO:0000313" key="6">
    <source>
        <dbReference type="Proteomes" id="UP000003947"/>
    </source>
</evidence>
<evidence type="ECO:0000259" key="3">
    <source>
        <dbReference type="PROSITE" id="PS50043"/>
    </source>
</evidence>
<dbReference type="SUPFAM" id="SSF51366">
    <property type="entry name" value="Ribulose-phoshate binding barrel"/>
    <property type="match status" value="1"/>
</dbReference>
<dbReference type="InterPro" id="IPR001789">
    <property type="entry name" value="Sig_transdc_resp-reg_receiver"/>
</dbReference>
<organism evidence="5 6">
    <name type="scientific">Microvirga lotononidis</name>
    <dbReference type="NCBI Taxonomy" id="864069"/>
    <lineage>
        <taxon>Bacteria</taxon>
        <taxon>Pseudomonadati</taxon>
        <taxon>Pseudomonadota</taxon>
        <taxon>Alphaproteobacteria</taxon>
        <taxon>Hyphomicrobiales</taxon>
        <taxon>Methylobacteriaceae</taxon>
        <taxon>Microvirga</taxon>
    </lineage>
</organism>
<dbReference type="Proteomes" id="UP000003947">
    <property type="component" value="Unassembled WGS sequence"/>
</dbReference>
<dbReference type="GO" id="GO:0003677">
    <property type="term" value="F:DNA binding"/>
    <property type="evidence" value="ECO:0007669"/>
    <property type="project" value="UniProtKB-KW"/>
</dbReference>
<gene>
    <name evidence="5" type="ORF">MicloDRAFT_00037990</name>
</gene>
<dbReference type="RefSeq" id="WP_009763291.1">
    <property type="nucleotide sequence ID" value="NZ_CP141048.1"/>
</dbReference>
<dbReference type="HOGENOM" id="CLU_000445_90_8_5"/>
<accession>I4YTE9</accession>
<dbReference type="SUPFAM" id="SSF46894">
    <property type="entry name" value="C-terminal effector domain of the bipartite response regulators"/>
    <property type="match status" value="1"/>
</dbReference>
<dbReference type="InterPro" id="IPR016032">
    <property type="entry name" value="Sig_transdc_resp-reg_C-effctor"/>
</dbReference>
<dbReference type="PROSITE" id="PS50110">
    <property type="entry name" value="RESPONSE_REGULATORY"/>
    <property type="match status" value="1"/>
</dbReference>
<feature type="domain" description="Response regulatory" evidence="4">
    <location>
        <begin position="18"/>
        <end position="138"/>
    </location>
</feature>
<dbReference type="SMART" id="SM00421">
    <property type="entry name" value="HTH_LUXR"/>
    <property type="match status" value="1"/>
</dbReference>
<dbReference type="Pfam" id="PF00196">
    <property type="entry name" value="GerE"/>
    <property type="match status" value="1"/>
</dbReference>
<dbReference type="PANTHER" id="PTHR45566:SF1">
    <property type="entry name" value="HTH-TYPE TRANSCRIPTIONAL REGULATOR YHJB-RELATED"/>
    <property type="match status" value="1"/>
</dbReference>
<dbReference type="GO" id="GO:0000160">
    <property type="term" value="P:phosphorelay signal transduction system"/>
    <property type="evidence" value="ECO:0007669"/>
    <property type="project" value="InterPro"/>
</dbReference>
<keyword evidence="1 5" id="KW-0238">DNA-binding</keyword>
<keyword evidence="6" id="KW-1185">Reference proteome</keyword>
<dbReference type="Gene3D" id="3.40.50.2300">
    <property type="match status" value="1"/>
</dbReference>
<dbReference type="CDD" id="cd06170">
    <property type="entry name" value="LuxR_C_like"/>
    <property type="match status" value="1"/>
</dbReference>
<comment type="caution">
    <text evidence="2">Lacks conserved residue(s) required for the propagation of feature annotation.</text>
</comment>
<name>I4YTE9_9HYPH</name>
<dbReference type="PANTHER" id="PTHR45566">
    <property type="entry name" value="HTH-TYPE TRANSCRIPTIONAL REGULATOR YHJB-RELATED"/>
    <property type="match status" value="1"/>
</dbReference>
<evidence type="ECO:0000259" key="4">
    <source>
        <dbReference type="PROSITE" id="PS50110"/>
    </source>
</evidence>
<dbReference type="InterPro" id="IPR000792">
    <property type="entry name" value="Tscrpt_reg_LuxR_C"/>
</dbReference>
<dbReference type="InterPro" id="IPR051015">
    <property type="entry name" value="EvgA-like"/>
</dbReference>
<dbReference type="eggNOG" id="COG2197">
    <property type="taxonomic scope" value="Bacteria"/>
</dbReference>
<evidence type="ECO:0000256" key="1">
    <source>
        <dbReference type="ARBA" id="ARBA00023125"/>
    </source>
</evidence>
<dbReference type="PRINTS" id="PR00038">
    <property type="entry name" value="HTHLUXR"/>
</dbReference>
<dbReference type="InterPro" id="IPR036388">
    <property type="entry name" value="WH-like_DNA-bd_sf"/>
</dbReference>
<dbReference type="PATRIC" id="fig|864069.3.peg.4129"/>
<protein>
    <submittedName>
        <fullName evidence="5">Response regulator containing a CheY-like receiver domain and an HTH DNA-binding domain</fullName>
    </submittedName>
</protein>
<dbReference type="EMBL" id="JH660645">
    <property type="protein sequence ID" value="EIM27241.1"/>
    <property type="molecule type" value="Genomic_DNA"/>
</dbReference>
<reference evidence="5 6" key="1">
    <citation type="submission" date="2012-02" db="EMBL/GenBank/DDBJ databases">
        <title>Improved High-Quality Draft sequence of Microvirga sp. WSM3557.</title>
        <authorList>
            <consortium name="US DOE Joint Genome Institute"/>
            <person name="Lucas S."/>
            <person name="Han J."/>
            <person name="Lapidus A."/>
            <person name="Cheng J.-F."/>
            <person name="Goodwin L."/>
            <person name="Pitluck S."/>
            <person name="Peters L."/>
            <person name="Zhang X."/>
            <person name="Detter J.C."/>
            <person name="Han C."/>
            <person name="Tapia R."/>
            <person name="Land M."/>
            <person name="Hauser L."/>
            <person name="Kyrpides N."/>
            <person name="Ivanova N."/>
            <person name="Pagani I."/>
            <person name="Brau L."/>
            <person name="Yates R."/>
            <person name="O'Hara G."/>
            <person name="Rui T."/>
            <person name="Howieson J."/>
            <person name="Reeve W."/>
            <person name="Woyke T."/>
        </authorList>
    </citation>
    <scope>NUCLEOTIDE SEQUENCE [LARGE SCALE GENOMIC DNA]</scope>
    <source>
        <strain evidence="5 6">WSM3557</strain>
    </source>
</reference>